<dbReference type="Pfam" id="PF00122">
    <property type="entry name" value="E1-E2_ATPase"/>
    <property type="match status" value="1"/>
</dbReference>
<keyword evidence="8" id="KW-0547">Nucleotide-binding</keyword>
<feature type="transmembrane region" description="Helical" evidence="8">
    <location>
        <begin position="569"/>
        <end position="588"/>
    </location>
</feature>
<evidence type="ECO:0000256" key="4">
    <source>
        <dbReference type="ARBA" id="ARBA00022989"/>
    </source>
</evidence>
<reference evidence="10 11" key="1">
    <citation type="submission" date="2018-07" db="EMBL/GenBank/DDBJ databases">
        <title>Genomic Encyclopedia of Type Strains, Phase IV (KMG-IV): sequencing the most valuable type-strain genomes for metagenomic binning, comparative biology and taxonomic classification.</title>
        <authorList>
            <person name="Goeker M."/>
        </authorList>
    </citation>
    <scope>NUCLEOTIDE SEQUENCE [LARGE SCALE GENOMIC DNA]</scope>
    <source>
        <strain evidence="10 11">DSM 25528</strain>
    </source>
</reference>
<name>A0A6I7HPH6_9HYPH</name>
<sequence>MSALSRFLEKNGRPLLAILALLTLAGGAFAQWSGAASLSAQFWFAGGSVVLVVLLVEIVRSLMQRQFGLDVVAALSMSAALAFDEPLAANIVALMYAGGQQLENFAEGRARREMTALLGRVARTAMCYCGDKLEEVPIERLVPGDRVLIRRGEVIPVDGVLAAPAADIDMSALTGESMPVRFFEGDQVPSGCVGCGAAFDLITTLPAAESTYAGIVRLVKSAQESKAPMVRLADRYALWFLMATVIIAGAAWWLTGDRLRALSVLVVATPCPLILAVPVAIISGMSRAASIGVLIKSGGALETLARVRTAILDKTGTMTTGRAGVVDIRTVNGVEASEMLRLAASLDQASNHASAESLVAAAKARGLALSKPTDVTETPGSGIAGTVDGRRLVVGGSNFVKEHSRTGDPYDLGESIPPGSAVVAVSMDGAVAGIILLSDQVRGDALETIAAFRNADVSRFVLASGDRADVVRAVGTRLGIDTAHGDLAPNDKVDIVVRERERAPVMMIGDGVNDAPALAAADVGVAMGARGAAASSEAADVVLLVDDLGPLAIAVSLARRARMIALQSVAVGIGLSFAAMGFAAFGYLPPVEGAILQEVIDVAVILNALRALARP</sequence>
<dbReference type="GO" id="GO:0016463">
    <property type="term" value="F:P-type zinc transporter activity"/>
    <property type="evidence" value="ECO:0007669"/>
    <property type="project" value="UniProtKB-EC"/>
</dbReference>
<keyword evidence="3 8" id="KW-0812">Transmembrane</keyword>
<dbReference type="InterPro" id="IPR018303">
    <property type="entry name" value="ATPase_P-typ_P_site"/>
</dbReference>
<dbReference type="Gene3D" id="3.40.50.1000">
    <property type="entry name" value="HAD superfamily/HAD-like"/>
    <property type="match status" value="1"/>
</dbReference>
<evidence type="ECO:0000256" key="7">
    <source>
        <dbReference type="ARBA" id="ARBA00047308"/>
    </source>
</evidence>
<dbReference type="GO" id="GO:0005524">
    <property type="term" value="F:ATP binding"/>
    <property type="evidence" value="ECO:0007669"/>
    <property type="project" value="UniProtKB-UniRule"/>
</dbReference>
<evidence type="ECO:0000256" key="6">
    <source>
        <dbReference type="ARBA" id="ARBA00039097"/>
    </source>
</evidence>
<dbReference type="PANTHER" id="PTHR48085">
    <property type="entry name" value="CADMIUM/ZINC-TRANSPORTING ATPASE HMA2-RELATED"/>
    <property type="match status" value="1"/>
</dbReference>
<keyword evidence="5 8" id="KW-0472">Membrane</keyword>
<comment type="similarity">
    <text evidence="2 8">Belongs to the cation transport ATPase (P-type) (TC 3.A.3) family. Type IB subfamily.</text>
</comment>
<gene>
    <name evidence="10" type="ORF">DFR48_104243</name>
</gene>
<dbReference type="Proteomes" id="UP000252582">
    <property type="component" value="Unassembled WGS sequence"/>
</dbReference>
<keyword evidence="4 8" id="KW-1133">Transmembrane helix</keyword>
<dbReference type="InterPro" id="IPR059000">
    <property type="entry name" value="ATPase_P-type_domA"/>
</dbReference>
<dbReference type="InterPro" id="IPR023298">
    <property type="entry name" value="ATPase_P-typ_TM_dom_sf"/>
</dbReference>
<dbReference type="GO" id="GO:0005886">
    <property type="term" value="C:plasma membrane"/>
    <property type="evidence" value="ECO:0007669"/>
    <property type="project" value="UniProtKB-SubCell"/>
</dbReference>
<dbReference type="EC" id="7.2.2.12" evidence="6"/>
<keyword evidence="8" id="KW-0479">Metal-binding</keyword>
<dbReference type="InterPro" id="IPR023214">
    <property type="entry name" value="HAD_sf"/>
</dbReference>
<dbReference type="SUPFAM" id="SSF81665">
    <property type="entry name" value="Calcium ATPase, transmembrane domain M"/>
    <property type="match status" value="1"/>
</dbReference>
<dbReference type="NCBIfam" id="TIGR01525">
    <property type="entry name" value="ATPase-IB_hvy"/>
    <property type="match status" value="1"/>
</dbReference>
<protein>
    <recommendedName>
        <fullName evidence="6">P-type Zn(2+) transporter</fullName>
        <ecNumber evidence="6">7.2.2.12</ecNumber>
    </recommendedName>
</protein>
<keyword evidence="8" id="KW-1003">Cell membrane</keyword>
<dbReference type="InterPro" id="IPR008250">
    <property type="entry name" value="ATPase_P-typ_transduc_dom_A_sf"/>
</dbReference>
<dbReference type="InterPro" id="IPR036412">
    <property type="entry name" value="HAD-like_sf"/>
</dbReference>
<dbReference type="InterPro" id="IPR027256">
    <property type="entry name" value="P-typ_ATPase_IB"/>
</dbReference>
<evidence type="ECO:0000256" key="8">
    <source>
        <dbReference type="RuleBase" id="RU362081"/>
    </source>
</evidence>
<evidence type="ECO:0000313" key="11">
    <source>
        <dbReference type="Proteomes" id="UP000252582"/>
    </source>
</evidence>
<dbReference type="GO" id="GO:0016887">
    <property type="term" value="F:ATP hydrolysis activity"/>
    <property type="evidence" value="ECO:0007669"/>
    <property type="project" value="InterPro"/>
</dbReference>
<feature type="transmembrane region" description="Helical" evidence="8">
    <location>
        <begin position="236"/>
        <end position="255"/>
    </location>
</feature>
<dbReference type="AlphaFoldDB" id="A0A6I7HPH6"/>
<dbReference type="SUPFAM" id="SSF81653">
    <property type="entry name" value="Calcium ATPase, transduction domain A"/>
    <property type="match status" value="1"/>
</dbReference>
<proteinExistence type="inferred from homology"/>
<evidence type="ECO:0000256" key="2">
    <source>
        <dbReference type="ARBA" id="ARBA00006024"/>
    </source>
</evidence>
<dbReference type="GO" id="GO:0046872">
    <property type="term" value="F:metal ion binding"/>
    <property type="evidence" value="ECO:0007669"/>
    <property type="project" value="UniProtKB-KW"/>
</dbReference>
<evidence type="ECO:0000313" key="10">
    <source>
        <dbReference type="EMBL" id="RCW25991.1"/>
    </source>
</evidence>
<feature type="transmembrane region" description="Helical" evidence="8">
    <location>
        <begin position="40"/>
        <end position="59"/>
    </location>
</feature>
<evidence type="ECO:0000259" key="9">
    <source>
        <dbReference type="Pfam" id="PF00122"/>
    </source>
</evidence>
<comment type="caution">
    <text evidence="10">The sequence shown here is derived from an EMBL/GenBank/DDBJ whole genome shotgun (WGS) entry which is preliminary data.</text>
</comment>
<dbReference type="PRINTS" id="PR00120">
    <property type="entry name" value="HATPASE"/>
</dbReference>
<dbReference type="NCBIfam" id="TIGR01494">
    <property type="entry name" value="ATPase_P-type"/>
    <property type="match status" value="2"/>
</dbReference>
<feature type="transmembrane region" description="Helical" evidence="8">
    <location>
        <begin position="261"/>
        <end position="282"/>
    </location>
</feature>
<evidence type="ECO:0000256" key="3">
    <source>
        <dbReference type="ARBA" id="ARBA00022692"/>
    </source>
</evidence>
<accession>A0A6I7HPH6</accession>
<dbReference type="InterPro" id="IPR001757">
    <property type="entry name" value="P_typ_ATPase"/>
</dbReference>
<evidence type="ECO:0000256" key="1">
    <source>
        <dbReference type="ARBA" id="ARBA00004370"/>
    </source>
</evidence>
<dbReference type="EMBL" id="QPIX01000004">
    <property type="protein sequence ID" value="RCW25991.1"/>
    <property type="molecule type" value="Genomic_DNA"/>
</dbReference>
<dbReference type="InterPro" id="IPR023299">
    <property type="entry name" value="ATPase_P-typ_cyto_dom_N"/>
</dbReference>
<dbReference type="PRINTS" id="PR00119">
    <property type="entry name" value="CATATPASE"/>
</dbReference>
<evidence type="ECO:0000256" key="5">
    <source>
        <dbReference type="ARBA" id="ARBA00023136"/>
    </source>
</evidence>
<dbReference type="Gene3D" id="3.40.1110.10">
    <property type="entry name" value="Calcium-transporting ATPase, cytoplasmic domain N"/>
    <property type="match status" value="1"/>
</dbReference>
<organism evidence="10 11">
    <name type="scientific">Ciceribacter lividus</name>
    <dbReference type="NCBI Taxonomy" id="1197950"/>
    <lineage>
        <taxon>Bacteria</taxon>
        <taxon>Pseudomonadati</taxon>
        <taxon>Pseudomonadota</taxon>
        <taxon>Alphaproteobacteria</taxon>
        <taxon>Hyphomicrobiales</taxon>
        <taxon>Rhizobiaceae</taxon>
        <taxon>Ciceribacter</taxon>
    </lineage>
</organism>
<keyword evidence="11" id="KW-1185">Reference proteome</keyword>
<dbReference type="SUPFAM" id="SSF56784">
    <property type="entry name" value="HAD-like"/>
    <property type="match status" value="1"/>
</dbReference>
<dbReference type="Gene3D" id="2.70.150.10">
    <property type="entry name" value="Calcium-transporting ATPase, cytoplasmic transduction domain A"/>
    <property type="match status" value="1"/>
</dbReference>
<dbReference type="PROSITE" id="PS00154">
    <property type="entry name" value="ATPASE_E1_E2"/>
    <property type="match status" value="1"/>
</dbReference>
<comment type="catalytic activity">
    <reaction evidence="7">
        <text>Zn(2+)(in) + ATP + H2O = Zn(2+)(out) + ADP + phosphate + H(+)</text>
        <dbReference type="Rhea" id="RHEA:20621"/>
        <dbReference type="ChEBI" id="CHEBI:15377"/>
        <dbReference type="ChEBI" id="CHEBI:15378"/>
        <dbReference type="ChEBI" id="CHEBI:29105"/>
        <dbReference type="ChEBI" id="CHEBI:30616"/>
        <dbReference type="ChEBI" id="CHEBI:43474"/>
        <dbReference type="ChEBI" id="CHEBI:456216"/>
        <dbReference type="EC" id="7.2.2.12"/>
    </reaction>
</comment>
<keyword evidence="8" id="KW-0067">ATP-binding</keyword>
<dbReference type="GO" id="GO:0015086">
    <property type="term" value="F:cadmium ion transmembrane transporter activity"/>
    <property type="evidence" value="ECO:0007669"/>
    <property type="project" value="TreeGrafter"/>
</dbReference>
<dbReference type="PANTHER" id="PTHR48085:SF5">
    <property type="entry name" value="CADMIUM_ZINC-TRANSPORTING ATPASE HMA4-RELATED"/>
    <property type="match status" value="1"/>
</dbReference>
<comment type="subcellular location">
    <subcellularLocation>
        <location evidence="8">Cell membrane</location>
    </subcellularLocation>
    <subcellularLocation>
        <location evidence="1">Membrane</location>
    </subcellularLocation>
</comment>
<feature type="domain" description="P-type ATPase A" evidence="9">
    <location>
        <begin position="122"/>
        <end position="220"/>
    </location>
</feature>
<dbReference type="Pfam" id="PF00702">
    <property type="entry name" value="Hydrolase"/>
    <property type="match status" value="1"/>
</dbReference>
<dbReference type="InterPro" id="IPR051014">
    <property type="entry name" value="Cation_Transport_ATPase_IB"/>
</dbReference>